<dbReference type="Pfam" id="PF12118">
    <property type="entry name" value="SprA-related"/>
    <property type="match status" value="1"/>
</dbReference>
<dbReference type="InterPro" id="IPR021973">
    <property type="entry name" value="SprA-related"/>
</dbReference>
<proteinExistence type="predicted"/>
<sequence length="281" mass="29098">MMTPAVMQQLATKPTALPPSPVRPAGEPLSTIRQTDLRTQRAPAADAPAAAAPETPWSAPLSGETAVTAQRLGQQTAAEEEPPADDAAPRSMPGELSPEQQARVAELKARDAEVRTHEQAHKAVGGRYAGAPRYETTRGPDGNTYAIGGEVAIDVSPAGTPDETIDKMIQVKAAALAPAEPSPQDRRVAAMADALRLQAMAEARAQGAAESDAAFAESQGDGEEMAPFALGGGAGADVVPLAYRKPPIPILLHGMAAYGATLAMNAPSPYAQRAERFDLVA</sequence>
<evidence type="ECO:0000256" key="1">
    <source>
        <dbReference type="SAM" id="MobiDB-lite"/>
    </source>
</evidence>
<gene>
    <name evidence="2" type="ORF">SAMN05421508_12210</name>
</gene>
<feature type="compositionally biased region" description="Polar residues" evidence="1">
    <location>
        <begin position="65"/>
        <end position="76"/>
    </location>
</feature>
<dbReference type="Proteomes" id="UP000219621">
    <property type="component" value="Unassembled WGS sequence"/>
</dbReference>
<protein>
    <submittedName>
        <fullName evidence="2">SprA-related family protein</fullName>
    </submittedName>
</protein>
<evidence type="ECO:0000313" key="2">
    <source>
        <dbReference type="EMBL" id="SOE01696.1"/>
    </source>
</evidence>
<accession>A0A286H2L7</accession>
<reference evidence="2 3" key="1">
    <citation type="submission" date="2017-09" db="EMBL/GenBank/DDBJ databases">
        <authorList>
            <person name="Ehlers B."/>
            <person name="Leendertz F.H."/>
        </authorList>
    </citation>
    <scope>NUCLEOTIDE SEQUENCE [LARGE SCALE GENOMIC DNA]</scope>
    <source>
        <strain evidence="2 3">USBA 140</strain>
    </source>
</reference>
<feature type="compositionally biased region" description="Basic and acidic residues" evidence="1">
    <location>
        <begin position="105"/>
        <end position="121"/>
    </location>
</feature>
<feature type="compositionally biased region" description="Low complexity" evidence="1">
    <location>
        <begin position="42"/>
        <end position="60"/>
    </location>
</feature>
<evidence type="ECO:0000313" key="3">
    <source>
        <dbReference type="Proteomes" id="UP000219621"/>
    </source>
</evidence>
<dbReference type="RefSeq" id="WP_245913702.1">
    <property type="nucleotide sequence ID" value="NZ_OCNJ01000022.1"/>
</dbReference>
<dbReference type="AlphaFoldDB" id="A0A286H2L7"/>
<keyword evidence="3" id="KW-1185">Reference proteome</keyword>
<name>A0A286H2L7_9PROT</name>
<dbReference type="EMBL" id="OCNJ01000022">
    <property type="protein sequence ID" value="SOE01696.1"/>
    <property type="molecule type" value="Genomic_DNA"/>
</dbReference>
<feature type="region of interest" description="Disordered" evidence="1">
    <location>
        <begin position="1"/>
        <end position="124"/>
    </location>
</feature>
<organism evidence="2 3">
    <name type="scientific">Caenispirillum bisanense</name>
    <dbReference type="NCBI Taxonomy" id="414052"/>
    <lineage>
        <taxon>Bacteria</taxon>
        <taxon>Pseudomonadati</taxon>
        <taxon>Pseudomonadota</taxon>
        <taxon>Alphaproteobacteria</taxon>
        <taxon>Rhodospirillales</taxon>
        <taxon>Novispirillaceae</taxon>
        <taxon>Caenispirillum</taxon>
    </lineage>
</organism>